<dbReference type="RefSeq" id="WP_089081498.1">
    <property type="nucleotide sequence ID" value="NZ_VFPJ01000001.1"/>
</dbReference>
<name>A0A543G616_9FLAO</name>
<organism evidence="1 2">
    <name type="scientific">Flavobacterium branchiophilum</name>
    <dbReference type="NCBI Taxonomy" id="55197"/>
    <lineage>
        <taxon>Bacteria</taxon>
        <taxon>Pseudomonadati</taxon>
        <taxon>Bacteroidota</taxon>
        <taxon>Flavobacteriia</taxon>
        <taxon>Flavobacteriales</taxon>
        <taxon>Flavobacteriaceae</taxon>
        <taxon>Flavobacterium</taxon>
    </lineage>
</organism>
<evidence type="ECO:0000313" key="1">
    <source>
        <dbReference type="EMBL" id="TQM41517.1"/>
    </source>
</evidence>
<evidence type="ECO:0000313" key="2">
    <source>
        <dbReference type="Proteomes" id="UP000320773"/>
    </source>
</evidence>
<dbReference type="AlphaFoldDB" id="A0A543G616"/>
<proteinExistence type="predicted"/>
<sequence>MSIDKEKIELRNSITDLNYNVSISRNNEISVHYTDNDTTEIFSDFYVFLDDLAKYYNNRISDFDEIEDKIYLCDAFLYEIQEYRVGSFPKLIEDKEKFAQEIELRKEQFISYKQRFEKKLNTQISKTNTVNNLYSTKQQVLILEYLGVLKLFDFNSNEKQKAKIISAIIGKDETNTVRAIRNMAKVVEKGSENTKTKMNLETVRDLFKENNLLEIANKIQEEINTIKKG</sequence>
<reference evidence="1 2" key="1">
    <citation type="submission" date="2019-06" db="EMBL/GenBank/DDBJ databases">
        <title>Genomic Encyclopedia of Archaeal and Bacterial Type Strains, Phase II (KMG-II): from individual species to whole genera.</title>
        <authorList>
            <person name="Goeker M."/>
        </authorList>
    </citation>
    <scope>NUCLEOTIDE SEQUENCE [LARGE SCALE GENOMIC DNA]</scope>
    <source>
        <strain evidence="1 2">DSM 24789</strain>
    </source>
</reference>
<gene>
    <name evidence="1" type="ORF">BC670_2494</name>
</gene>
<dbReference type="EMBL" id="VFPJ01000001">
    <property type="protein sequence ID" value="TQM41517.1"/>
    <property type="molecule type" value="Genomic_DNA"/>
</dbReference>
<accession>A0A543G616</accession>
<comment type="caution">
    <text evidence="1">The sequence shown here is derived from an EMBL/GenBank/DDBJ whole genome shotgun (WGS) entry which is preliminary data.</text>
</comment>
<protein>
    <submittedName>
        <fullName evidence="1">Uncharacterized protein</fullName>
    </submittedName>
</protein>
<dbReference type="Proteomes" id="UP000320773">
    <property type="component" value="Unassembled WGS sequence"/>
</dbReference>